<name>E2BAX6_HARSA</name>
<keyword evidence="1" id="KW-0503">Monooxygenase</keyword>
<dbReference type="Gene3D" id="2.60.120.170">
    <property type="match status" value="1"/>
</dbReference>
<keyword evidence="1" id="KW-0560">Oxidoreductase</keyword>
<evidence type="ECO:0000256" key="1">
    <source>
        <dbReference type="ARBA" id="ARBA00023033"/>
    </source>
</evidence>
<dbReference type="AlphaFoldDB" id="E2BAX6"/>
<keyword evidence="3" id="KW-1185">Reference proteome</keyword>
<dbReference type="GO" id="GO:0020037">
    <property type="term" value="F:heme binding"/>
    <property type="evidence" value="ECO:0007669"/>
    <property type="project" value="InterPro"/>
</dbReference>
<reference evidence="2 3" key="1">
    <citation type="journal article" date="2010" name="Science">
        <title>Genomic comparison of the ants Camponotus floridanus and Harpegnathos saltator.</title>
        <authorList>
            <person name="Bonasio R."/>
            <person name="Zhang G."/>
            <person name="Ye C."/>
            <person name="Mutti N.S."/>
            <person name="Fang X."/>
            <person name="Qin N."/>
            <person name="Donahue G."/>
            <person name="Yang P."/>
            <person name="Li Q."/>
            <person name="Li C."/>
            <person name="Zhang P."/>
            <person name="Huang Z."/>
            <person name="Berger S.L."/>
            <person name="Reinberg D."/>
            <person name="Wang J."/>
            <person name="Liebig J."/>
        </authorList>
    </citation>
    <scope>NUCLEOTIDE SEQUENCE [LARGE SCALE GENOMIC DNA]</scope>
    <source>
        <strain evidence="2 3">R22 G/1</strain>
    </source>
</reference>
<dbReference type="GO" id="GO:0004497">
    <property type="term" value="F:monooxygenase activity"/>
    <property type="evidence" value="ECO:0007669"/>
    <property type="project" value="UniProtKB-KW"/>
</dbReference>
<evidence type="ECO:0000313" key="3">
    <source>
        <dbReference type="Proteomes" id="UP000008237"/>
    </source>
</evidence>
<dbReference type="Proteomes" id="UP000008237">
    <property type="component" value="Unassembled WGS sequence"/>
</dbReference>
<accession>E2BAX6</accession>
<dbReference type="EMBL" id="GL446884">
    <property type="protein sequence ID" value="EFN87154.1"/>
    <property type="molecule type" value="Genomic_DNA"/>
</dbReference>
<dbReference type="InterPro" id="IPR036396">
    <property type="entry name" value="Cyt_P450_sf"/>
</dbReference>
<organism evidence="3">
    <name type="scientific">Harpegnathos saltator</name>
    <name type="common">Jerdon's jumping ant</name>
    <dbReference type="NCBI Taxonomy" id="610380"/>
    <lineage>
        <taxon>Eukaryota</taxon>
        <taxon>Metazoa</taxon>
        <taxon>Ecdysozoa</taxon>
        <taxon>Arthropoda</taxon>
        <taxon>Hexapoda</taxon>
        <taxon>Insecta</taxon>
        <taxon>Pterygota</taxon>
        <taxon>Neoptera</taxon>
        <taxon>Endopterygota</taxon>
        <taxon>Hymenoptera</taxon>
        <taxon>Apocrita</taxon>
        <taxon>Aculeata</taxon>
        <taxon>Formicoidea</taxon>
        <taxon>Formicidae</taxon>
        <taxon>Ponerinae</taxon>
        <taxon>Ponerini</taxon>
        <taxon>Harpegnathos</taxon>
    </lineage>
</organism>
<dbReference type="GO" id="GO:0016705">
    <property type="term" value="F:oxidoreductase activity, acting on paired donors, with incorporation or reduction of molecular oxygen"/>
    <property type="evidence" value="ECO:0007669"/>
    <property type="project" value="InterPro"/>
</dbReference>
<protein>
    <submittedName>
        <fullName evidence="2">Cytochrome P450 6a9</fullName>
    </submittedName>
</protein>
<evidence type="ECO:0000313" key="2">
    <source>
        <dbReference type="EMBL" id="EFN87154.1"/>
    </source>
</evidence>
<dbReference type="GO" id="GO:0005506">
    <property type="term" value="F:iron ion binding"/>
    <property type="evidence" value="ECO:0007669"/>
    <property type="project" value="InterPro"/>
</dbReference>
<dbReference type="SUPFAM" id="SSF48264">
    <property type="entry name" value="Cytochrome P450"/>
    <property type="match status" value="1"/>
</dbReference>
<proteinExistence type="predicted"/>
<sequence length="62" mass="7330">MKYMSKLIFNYAVDFINFLVQLPLEKRVMEMKDIFTRYNTDVIATCAYGISIDSMRNPENLL</sequence>
<dbReference type="InParanoid" id="E2BAX6"/>
<gene>
    <name evidence="2" type="ORF">EAI_00057</name>
</gene>